<feature type="compositionally biased region" description="Polar residues" evidence="1">
    <location>
        <begin position="735"/>
        <end position="750"/>
    </location>
</feature>
<keyword evidence="3" id="KW-0378">Hydrolase</keyword>
<dbReference type="Proteomes" id="UP001286456">
    <property type="component" value="Unassembled WGS sequence"/>
</dbReference>
<dbReference type="GO" id="GO:0008418">
    <property type="term" value="F:protein-N-terminal asparagine amidohydrolase activity"/>
    <property type="evidence" value="ECO:0007669"/>
    <property type="project" value="InterPro"/>
</dbReference>
<sequence length="845" mass="92319">MRIGCLQFAPQVGDVSNNLNRADAILNKADPMEVDNLDLLVLPEMAFSGYNFKSLQDITPYLEPSGSGISALWARTTALKYDCTVAVGYPEDASRRRPSATPEYYNSLIVVNGDGETKANYRKSYLYYTDETWAREGDGFFAGEIEEFGQVAMGICMDINPYKFESPWHAFEFAFHVLEVHANLVILSMAWLTREDRETFTPFSQEPDMETITYWIQRLEPIIRAEKEEEIIVVFCNRCGIEDDVVYAGTSAVLGIKNGEVSVYGLLGRGVKELLVVNTDLPPFAKLVNRPEPTAAEEDEIFSPASEQRSEFLPSATPVSAPSSTPASVPVSPIATRSNPDSVPPSARAPPEPKPSTKTSPADVTAEEKRKLWTESRAKAAAPLADRSPTSSSKESHSIEKPDGRSERDPCESYDGCEGNCGGCDEHASTGLAEALQTPTCPSPTPMSLRPKLAISTGPESLPPPSTSRPPAGMQPGNFFTSRDLCTPPITPFDDFPMSTTRYHRNLPSAVPASAQMYTPEEPVWPVFEGSTKIDFNRTPARALPPRPPSRATEVKAPETKLIDDEIPESNAPPRTESPGLRNSSKTRTREQASPASSSRSGGSETTRHRKRAKSLSEPHVPTVHELMSEPTSHNDEKADRAERLEESNPTKTAWASGFKHSIPIAASPSVFQTTFPRSSPVVDQQAFSQNRPQPASGEAIQRSSSRGSRGVRSKSASNSIPMFQYQPPPIPQTPMISSFSASRGSTRGRSQSKQQQQQKEQEHDRQDARNASHKTTSSMSGSSVHPDIQALLMTEDEALLGRTLSRTGSRGRKRTPKRRSSFGAGGEGGQGEAEVFDVRSPVSI</sequence>
<dbReference type="PANTHER" id="PTHR11750">
    <property type="entry name" value="PROTEIN N-TERMINAL AMIDASE"/>
    <property type="match status" value="1"/>
</dbReference>
<dbReference type="PANTHER" id="PTHR11750:SF26">
    <property type="entry name" value="PROTEIN N-TERMINAL AMIDASE"/>
    <property type="match status" value="1"/>
</dbReference>
<feature type="region of interest" description="Disordered" evidence="1">
    <location>
        <begin position="536"/>
        <end position="656"/>
    </location>
</feature>
<feature type="compositionally biased region" description="Basic residues" evidence="1">
    <location>
        <begin position="810"/>
        <end position="821"/>
    </location>
</feature>
<feature type="region of interest" description="Disordered" evidence="1">
    <location>
        <begin position="305"/>
        <end position="493"/>
    </location>
</feature>
<feature type="compositionally biased region" description="Basic and acidic residues" evidence="1">
    <location>
        <begin position="394"/>
        <end position="411"/>
    </location>
</feature>
<reference evidence="3" key="2">
    <citation type="submission" date="2023-06" db="EMBL/GenBank/DDBJ databases">
        <authorList>
            <consortium name="Lawrence Berkeley National Laboratory"/>
            <person name="Haridas S."/>
            <person name="Hensen N."/>
            <person name="Bonometti L."/>
            <person name="Westerberg I."/>
            <person name="Brannstrom I.O."/>
            <person name="Guillou S."/>
            <person name="Cros-Aarteil S."/>
            <person name="Calhoun S."/>
            <person name="Kuo A."/>
            <person name="Mondo S."/>
            <person name="Pangilinan J."/>
            <person name="Riley R."/>
            <person name="Labutti K."/>
            <person name="Andreopoulos B."/>
            <person name="Lipzen A."/>
            <person name="Chen C."/>
            <person name="Yanf M."/>
            <person name="Daum C."/>
            <person name="Ng V."/>
            <person name="Clum A."/>
            <person name="Steindorff A."/>
            <person name="Ohm R."/>
            <person name="Martin F."/>
            <person name="Silar P."/>
            <person name="Natvig D."/>
            <person name="Lalanne C."/>
            <person name="Gautier V."/>
            <person name="Ament-Velasquez S.L."/>
            <person name="Kruys A."/>
            <person name="Hutchinson M.I."/>
            <person name="Powell A.J."/>
            <person name="Barry K."/>
            <person name="Miller A.N."/>
            <person name="Grigoriev I.V."/>
            <person name="Debuchy R."/>
            <person name="Gladieux P."/>
            <person name="Thoren M.H."/>
            <person name="Johannesson H."/>
        </authorList>
    </citation>
    <scope>NUCLEOTIDE SEQUENCE</scope>
    <source>
        <strain evidence="3">SMH4131-1</strain>
    </source>
</reference>
<accession>A0AAE0MD43</accession>
<evidence type="ECO:0000313" key="4">
    <source>
        <dbReference type="Proteomes" id="UP001286456"/>
    </source>
</evidence>
<feature type="domain" description="CN hydrolase" evidence="2">
    <location>
        <begin position="1"/>
        <end position="283"/>
    </location>
</feature>
<evidence type="ECO:0000256" key="1">
    <source>
        <dbReference type="SAM" id="MobiDB-lite"/>
    </source>
</evidence>
<organism evidence="3 4">
    <name type="scientific">Cercophora scortea</name>
    <dbReference type="NCBI Taxonomy" id="314031"/>
    <lineage>
        <taxon>Eukaryota</taxon>
        <taxon>Fungi</taxon>
        <taxon>Dikarya</taxon>
        <taxon>Ascomycota</taxon>
        <taxon>Pezizomycotina</taxon>
        <taxon>Sordariomycetes</taxon>
        <taxon>Sordariomycetidae</taxon>
        <taxon>Sordariales</taxon>
        <taxon>Lasiosphaeriaceae</taxon>
        <taxon>Cercophora</taxon>
    </lineage>
</organism>
<dbReference type="InterPro" id="IPR036526">
    <property type="entry name" value="C-N_Hydrolase_sf"/>
</dbReference>
<feature type="compositionally biased region" description="Low complexity" evidence="1">
    <location>
        <begin position="703"/>
        <end position="718"/>
    </location>
</feature>
<keyword evidence="4" id="KW-1185">Reference proteome</keyword>
<comment type="caution">
    <text evidence="3">The sequence shown here is derived from an EMBL/GenBank/DDBJ whole genome shotgun (WGS) entry which is preliminary data.</text>
</comment>
<feature type="compositionally biased region" description="Low complexity" evidence="1">
    <location>
        <begin position="314"/>
        <end position="333"/>
    </location>
</feature>
<feature type="compositionally biased region" description="Basic and acidic residues" evidence="1">
    <location>
        <begin position="760"/>
        <end position="771"/>
    </location>
</feature>
<name>A0AAE0MD43_9PEZI</name>
<feature type="compositionally biased region" description="Polar residues" evidence="1">
    <location>
        <begin position="674"/>
        <end position="694"/>
    </location>
</feature>
<dbReference type="CDD" id="cd07566">
    <property type="entry name" value="ScNTA1_like"/>
    <property type="match status" value="1"/>
</dbReference>
<feature type="compositionally biased region" description="Low complexity" evidence="1">
    <location>
        <begin position="774"/>
        <end position="784"/>
    </location>
</feature>
<dbReference type="EMBL" id="JAUEPO010000003">
    <property type="protein sequence ID" value="KAK3327348.1"/>
    <property type="molecule type" value="Genomic_DNA"/>
</dbReference>
<dbReference type="SUPFAM" id="SSF56317">
    <property type="entry name" value="Carbon-nitrogen hydrolase"/>
    <property type="match status" value="1"/>
</dbReference>
<dbReference type="InterPro" id="IPR039703">
    <property type="entry name" value="Nta1"/>
</dbReference>
<feature type="region of interest" description="Disordered" evidence="1">
    <location>
        <begin position="674"/>
        <end position="845"/>
    </location>
</feature>
<protein>
    <submittedName>
        <fullName evidence="3">Carbon-nitrogen hydrolase</fullName>
    </submittedName>
</protein>
<feature type="compositionally biased region" description="Basic and acidic residues" evidence="1">
    <location>
        <begin position="633"/>
        <end position="649"/>
    </location>
</feature>
<dbReference type="AlphaFoldDB" id="A0AAE0MD43"/>
<dbReference type="GO" id="GO:0070773">
    <property type="term" value="F:protein-N-terminal glutamine amidohydrolase activity"/>
    <property type="evidence" value="ECO:0007669"/>
    <property type="project" value="InterPro"/>
</dbReference>
<feature type="compositionally biased region" description="Basic and acidic residues" evidence="1">
    <location>
        <begin position="553"/>
        <end position="564"/>
    </location>
</feature>
<evidence type="ECO:0000313" key="3">
    <source>
        <dbReference type="EMBL" id="KAK3327348.1"/>
    </source>
</evidence>
<reference evidence="3" key="1">
    <citation type="journal article" date="2023" name="Mol. Phylogenet. Evol.">
        <title>Genome-scale phylogeny and comparative genomics of the fungal order Sordariales.</title>
        <authorList>
            <person name="Hensen N."/>
            <person name="Bonometti L."/>
            <person name="Westerberg I."/>
            <person name="Brannstrom I.O."/>
            <person name="Guillou S."/>
            <person name="Cros-Aarteil S."/>
            <person name="Calhoun S."/>
            <person name="Haridas S."/>
            <person name="Kuo A."/>
            <person name="Mondo S."/>
            <person name="Pangilinan J."/>
            <person name="Riley R."/>
            <person name="LaButti K."/>
            <person name="Andreopoulos B."/>
            <person name="Lipzen A."/>
            <person name="Chen C."/>
            <person name="Yan M."/>
            <person name="Daum C."/>
            <person name="Ng V."/>
            <person name="Clum A."/>
            <person name="Steindorff A."/>
            <person name="Ohm R.A."/>
            <person name="Martin F."/>
            <person name="Silar P."/>
            <person name="Natvig D.O."/>
            <person name="Lalanne C."/>
            <person name="Gautier V."/>
            <person name="Ament-Velasquez S.L."/>
            <person name="Kruys A."/>
            <person name="Hutchinson M.I."/>
            <person name="Powell A.J."/>
            <person name="Barry K."/>
            <person name="Miller A.N."/>
            <person name="Grigoriev I.V."/>
            <person name="Debuchy R."/>
            <person name="Gladieux P."/>
            <person name="Hiltunen Thoren M."/>
            <person name="Johannesson H."/>
        </authorList>
    </citation>
    <scope>NUCLEOTIDE SEQUENCE</scope>
    <source>
        <strain evidence="3">SMH4131-1</strain>
    </source>
</reference>
<dbReference type="GO" id="GO:0030163">
    <property type="term" value="P:protein catabolic process"/>
    <property type="evidence" value="ECO:0007669"/>
    <property type="project" value="TreeGrafter"/>
</dbReference>
<proteinExistence type="predicted"/>
<dbReference type="PROSITE" id="PS50263">
    <property type="entry name" value="CN_HYDROLASE"/>
    <property type="match status" value="1"/>
</dbReference>
<feature type="compositionally biased region" description="Basic and acidic residues" evidence="1">
    <location>
        <begin position="366"/>
        <end position="378"/>
    </location>
</feature>
<feature type="compositionally biased region" description="Low complexity" evidence="1">
    <location>
        <begin position="593"/>
        <end position="604"/>
    </location>
</feature>
<evidence type="ECO:0000259" key="2">
    <source>
        <dbReference type="PROSITE" id="PS50263"/>
    </source>
</evidence>
<dbReference type="Gene3D" id="3.60.110.10">
    <property type="entry name" value="Carbon-nitrogen hydrolase"/>
    <property type="match status" value="1"/>
</dbReference>
<dbReference type="Pfam" id="PF00795">
    <property type="entry name" value="CN_hydrolase"/>
    <property type="match status" value="1"/>
</dbReference>
<gene>
    <name evidence="3" type="ORF">B0T19DRAFT_160529</name>
</gene>
<dbReference type="InterPro" id="IPR003010">
    <property type="entry name" value="C-N_Hydrolase"/>
</dbReference>